<evidence type="ECO:0000256" key="10">
    <source>
        <dbReference type="SAM" id="SignalP"/>
    </source>
</evidence>
<dbReference type="InterPro" id="IPR037039">
    <property type="entry name" value="CM_AroQ_sf_eucaryotic"/>
</dbReference>
<dbReference type="GeneID" id="101513066"/>
<evidence type="ECO:0000256" key="5">
    <source>
        <dbReference type="ARBA" id="ARBA00022490"/>
    </source>
</evidence>
<organism evidence="12 13">
    <name type="scientific">Cicer arietinum</name>
    <name type="common">Chickpea</name>
    <name type="synonym">Garbanzo</name>
    <dbReference type="NCBI Taxonomy" id="3827"/>
    <lineage>
        <taxon>Eukaryota</taxon>
        <taxon>Viridiplantae</taxon>
        <taxon>Streptophyta</taxon>
        <taxon>Embryophyta</taxon>
        <taxon>Tracheophyta</taxon>
        <taxon>Spermatophyta</taxon>
        <taxon>Magnoliopsida</taxon>
        <taxon>eudicotyledons</taxon>
        <taxon>Gunneridae</taxon>
        <taxon>Pentapetalae</taxon>
        <taxon>rosids</taxon>
        <taxon>fabids</taxon>
        <taxon>Fabales</taxon>
        <taxon>Fabaceae</taxon>
        <taxon>Papilionoideae</taxon>
        <taxon>50 kb inversion clade</taxon>
        <taxon>NPAAA clade</taxon>
        <taxon>Hologalegina</taxon>
        <taxon>IRL clade</taxon>
        <taxon>Cicereae</taxon>
        <taxon>Cicer</taxon>
    </lineage>
</organism>
<evidence type="ECO:0000256" key="1">
    <source>
        <dbReference type="ARBA" id="ARBA00000824"/>
    </source>
</evidence>
<dbReference type="KEGG" id="cam:101513066"/>
<evidence type="ECO:0000256" key="9">
    <source>
        <dbReference type="PIRNR" id="PIRNR017318"/>
    </source>
</evidence>
<proteinExistence type="predicted"/>
<dbReference type="EC" id="5.4.99.5" evidence="4 9"/>
<protein>
    <recommendedName>
        <fullName evidence="4 9">Chorismate mutase</fullName>
        <ecNumber evidence="4 9">5.4.99.5</ecNumber>
    </recommendedName>
</protein>
<dbReference type="STRING" id="3827.A0A1S2Y988"/>
<evidence type="ECO:0000313" key="12">
    <source>
        <dbReference type="Proteomes" id="UP000087171"/>
    </source>
</evidence>
<dbReference type="NCBIfam" id="TIGR01802">
    <property type="entry name" value="CM_pl-yst"/>
    <property type="match status" value="1"/>
</dbReference>
<gene>
    <name evidence="13" type="primary">LOC101513066</name>
</gene>
<dbReference type="OrthoDB" id="191918at2759"/>
<dbReference type="Pfam" id="PF01817">
    <property type="entry name" value="CM_2"/>
    <property type="match status" value="1"/>
</dbReference>
<dbReference type="SUPFAM" id="SSF48600">
    <property type="entry name" value="Chorismate mutase II"/>
    <property type="match status" value="1"/>
</dbReference>
<comment type="subcellular location">
    <subcellularLocation>
        <location evidence="2">Cytoplasm</location>
    </subcellularLocation>
</comment>
<dbReference type="PANTHER" id="PTHR21145">
    <property type="entry name" value="CHORISMATE MUTASE"/>
    <property type="match status" value="1"/>
</dbReference>
<evidence type="ECO:0000256" key="3">
    <source>
        <dbReference type="ARBA" id="ARBA00004817"/>
    </source>
</evidence>
<dbReference type="GO" id="GO:0009073">
    <property type="term" value="P:aromatic amino acid family biosynthetic process"/>
    <property type="evidence" value="ECO:0007669"/>
    <property type="project" value="UniProtKB-UniRule"/>
</dbReference>
<dbReference type="PIRSF" id="PIRSF017318">
    <property type="entry name" value="Chor_mut_AroQ_eu"/>
    <property type="match status" value="1"/>
</dbReference>
<dbReference type="GO" id="GO:0005737">
    <property type="term" value="C:cytoplasm"/>
    <property type="evidence" value="ECO:0007669"/>
    <property type="project" value="UniProtKB-SubCell"/>
</dbReference>
<evidence type="ECO:0000256" key="2">
    <source>
        <dbReference type="ARBA" id="ARBA00004496"/>
    </source>
</evidence>
<evidence type="ECO:0000259" key="11">
    <source>
        <dbReference type="Pfam" id="PF01817"/>
    </source>
</evidence>
<dbReference type="PROSITE" id="PS51169">
    <property type="entry name" value="CHORISMATE_MUT_3"/>
    <property type="match status" value="1"/>
</dbReference>
<dbReference type="GO" id="GO:0046417">
    <property type="term" value="P:chorismate metabolic process"/>
    <property type="evidence" value="ECO:0007669"/>
    <property type="project" value="InterPro"/>
</dbReference>
<keyword evidence="12" id="KW-1185">Reference proteome</keyword>
<sequence length="267" mass="30672">MLRFLVVMVVSVMVKGDIMSENEYTIESVRASLVRQEDTIVFGLIERARFPINSPTYNQLNVSIPNFNGSLFDFILNQTEAIQAKTGRYINPEENPYTENLPPSVVPHYNFSKFLHPTTAVININERIKKAYLNEMLPLFVASGDDGNYAQTAASDLSLLQAISRRIHYGKLAAETKFRASPREYEPLIHAQDREGLMKLFTVKSVEEIIQKRVRKKAMVFGQEVSHDSEVSRKYKVDPTIVSRLYQNWIIPLTKVVEVEYLLRRLD</sequence>
<reference evidence="12" key="1">
    <citation type="journal article" date="2013" name="Nat. Biotechnol.">
        <title>Draft genome sequence of chickpea (Cicer arietinum) provides a resource for trait improvement.</title>
        <authorList>
            <person name="Varshney R.K."/>
            <person name="Song C."/>
            <person name="Saxena R.K."/>
            <person name="Azam S."/>
            <person name="Yu S."/>
            <person name="Sharpe A.G."/>
            <person name="Cannon S."/>
            <person name="Baek J."/>
            <person name="Rosen B.D."/>
            <person name="Tar'an B."/>
            <person name="Millan T."/>
            <person name="Zhang X."/>
            <person name="Ramsay L.D."/>
            <person name="Iwata A."/>
            <person name="Wang Y."/>
            <person name="Nelson W."/>
            <person name="Farmer A.D."/>
            <person name="Gaur P.M."/>
            <person name="Soderlund C."/>
            <person name="Penmetsa R.V."/>
            <person name="Xu C."/>
            <person name="Bharti A.K."/>
            <person name="He W."/>
            <person name="Winter P."/>
            <person name="Zhao S."/>
            <person name="Hane J.K."/>
            <person name="Carrasquilla-Garcia N."/>
            <person name="Condie J.A."/>
            <person name="Upadhyaya H.D."/>
            <person name="Luo M.C."/>
            <person name="Thudi M."/>
            <person name="Gowda C.L."/>
            <person name="Singh N.P."/>
            <person name="Lichtenzveig J."/>
            <person name="Gali K.K."/>
            <person name="Rubio J."/>
            <person name="Nadarajan N."/>
            <person name="Dolezel J."/>
            <person name="Bansal K.C."/>
            <person name="Xu X."/>
            <person name="Edwards D."/>
            <person name="Zhang G."/>
            <person name="Kahl G."/>
            <person name="Gil J."/>
            <person name="Singh K.B."/>
            <person name="Datta S.K."/>
            <person name="Jackson S.A."/>
            <person name="Wang J."/>
            <person name="Cook D.R."/>
        </authorList>
    </citation>
    <scope>NUCLEOTIDE SEQUENCE [LARGE SCALE GENOMIC DNA]</scope>
    <source>
        <strain evidence="12">cv. CDC Frontier</strain>
    </source>
</reference>
<comment type="pathway">
    <text evidence="3">Metabolic intermediate biosynthesis; prephenate biosynthesis; prephenate from chorismate: step 1/1.</text>
</comment>
<feature type="signal peptide" evidence="10">
    <location>
        <begin position="1"/>
        <end position="16"/>
    </location>
</feature>
<dbReference type="Proteomes" id="UP000087171">
    <property type="component" value="Chromosome Ca5"/>
</dbReference>
<keyword evidence="7 9" id="KW-0057">Aromatic amino acid biosynthesis</keyword>
<dbReference type="InterPro" id="IPR036263">
    <property type="entry name" value="Chorismate_II_sf"/>
</dbReference>
<dbReference type="PaxDb" id="3827-XP_004501384.1"/>
<evidence type="ECO:0000256" key="7">
    <source>
        <dbReference type="ARBA" id="ARBA00023141"/>
    </source>
</evidence>
<dbReference type="GO" id="GO:0004106">
    <property type="term" value="F:chorismate mutase activity"/>
    <property type="evidence" value="ECO:0007669"/>
    <property type="project" value="UniProtKB-UniRule"/>
</dbReference>
<dbReference type="InterPro" id="IPR002701">
    <property type="entry name" value="CM_II_prokaryot"/>
</dbReference>
<dbReference type="eggNOG" id="KOG0795">
    <property type="taxonomic scope" value="Eukaryota"/>
</dbReference>
<feature type="chain" id="PRO_5010269887" description="Chorismate mutase" evidence="10">
    <location>
        <begin position="17"/>
        <end position="267"/>
    </location>
</feature>
<feature type="domain" description="Chorismate mutase" evidence="11">
    <location>
        <begin position="149"/>
        <end position="258"/>
    </location>
</feature>
<evidence type="ECO:0000256" key="8">
    <source>
        <dbReference type="ARBA" id="ARBA00023235"/>
    </source>
</evidence>
<reference evidence="13" key="2">
    <citation type="submission" date="2025-08" db="UniProtKB">
        <authorList>
            <consortium name="RefSeq"/>
        </authorList>
    </citation>
    <scope>IDENTIFICATION</scope>
    <source>
        <tissue evidence="13">Etiolated seedlings</tissue>
    </source>
</reference>
<keyword evidence="8 9" id="KW-0413">Isomerase</keyword>
<dbReference type="InterPro" id="IPR008238">
    <property type="entry name" value="Chorismate_mutase_AroQ_euk"/>
</dbReference>
<comment type="catalytic activity">
    <reaction evidence="1 9">
        <text>chorismate = prephenate</text>
        <dbReference type="Rhea" id="RHEA:13897"/>
        <dbReference type="ChEBI" id="CHEBI:29748"/>
        <dbReference type="ChEBI" id="CHEBI:29934"/>
        <dbReference type="EC" id="5.4.99.5"/>
    </reaction>
</comment>
<evidence type="ECO:0000256" key="4">
    <source>
        <dbReference type="ARBA" id="ARBA00012404"/>
    </source>
</evidence>
<keyword evidence="5" id="KW-0963">Cytoplasm</keyword>
<evidence type="ECO:0000256" key="6">
    <source>
        <dbReference type="ARBA" id="ARBA00022605"/>
    </source>
</evidence>
<dbReference type="Gene3D" id="1.10.590.10">
    <property type="entry name" value="Chorismate mutase, AroQ class superfamily, eukaryotic"/>
    <property type="match status" value="1"/>
</dbReference>
<dbReference type="AlphaFoldDB" id="A0A1S2Y988"/>
<dbReference type="UniPathway" id="UPA00120">
    <property type="reaction ID" value="UER00203"/>
</dbReference>
<keyword evidence="10" id="KW-0732">Signal</keyword>
<dbReference type="PANTHER" id="PTHR21145:SF12">
    <property type="entry name" value="CHORISMATE MUTASE"/>
    <property type="match status" value="1"/>
</dbReference>
<evidence type="ECO:0000313" key="13">
    <source>
        <dbReference type="RefSeq" id="XP_004501384.1"/>
    </source>
</evidence>
<name>A0A1S2Y988_CICAR</name>
<keyword evidence="6 9" id="KW-0028">Amino-acid biosynthesis</keyword>
<dbReference type="RefSeq" id="XP_004501384.1">
    <property type="nucleotide sequence ID" value="XM_004501327.2"/>
</dbReference>
<dbReference type="GO" id="GO:0008652">
    <property type="term" value="P:amino acid biosynthetic process"/>
    <property type="evidence" value="ECO:0007669"/>
    <property type="project" value="UniProtKB-KW"/>
</dbReference>
<accession>A0A1S2Y988</accession>